<dbReference type="Proteomes" id="UP000029060">
    <property type="component" value="Unassembled WGS sequence"/>
</dbReference>
<dbReference type="GO" id="GO:0051301">
    <property type="term" value="P:cell division"/>
    <property type="evidence" value="ECO:0007669"/>
    <property type="project" value="UniProtKB-KW"/>
</dbReference>
<feature type="domain" description="Mur ligase C-terminal" evidence="9">
    <location>
        <begin position="340"/>
        <end position="454"/>
    </location>
</feature>
<evidence type="ECO:0000256" key="7">
    <source>
        <dbReference type="HAMAP-Rule" id="MF_00639"/>
    </source>
</evidence>
<organism evidence="11 12">
    <name type="scientific">Bifidobacterium merycicum</name>
    <dbReference type="NCBI Taxonomy" id="78345"/>
    <lineage>
        <taxon>Bacteria</taxon>
        <taxon>Bacillati</taxon>
        <taxon>Actinomycetota</taxon>
        <taxon>Actinomycetes</taxon>
        <taxon>Bifidobacteriales</taxon>
        <taxon>Bifidobacteriaceae</taxon>
        <taxon>Bifidobacterium</taxon>
    </lineage>
</organism>
<dbReference type="SUPFAM" id="SSF53244">
    <property type="entry name" value="MurD-like peptide ligases, peptide-binding domain"/>
    <property type="match status" value="1"/>
</dbReference>
<dbReference type="Pfam" id="PF02875">
    <property type="entry name" value="Mur_ligase_C"/>
    <property type="match status" value="1"/>
</dbReference>
<dbReference type="RefSeq" id="WP_033521913.1">
    <property type="nucleotide sequence ID" value="NZ_CADAXU010000004.1"/>
</dbReference>
<keyword evidence="4 7" id="KW-0436">Ligase</keyword>
<evidence type="ECO:0000256" key="5">
    <source>
        <dbReference type="ARBA" id="ARBA00022741"/>
    </source>
</evidence>
<evidence type="ECO:0000256" key="8">
    <source>
        <dbReference type="RuleBase" id="RU003664"/>
    </source>
</evidence>
<dbReference type="GO" id="GO:0009252">
    <property type="term" value="P:peptidoglycan biosynthetic process"/>
    <property type="evidence" value="ECO:0007669"/>
    <property type="project" value="UniProtKB-UniRule"/>
</dbReference>
<comment type="subcellular location">
    <subcellularLocation>
        <location evidence="1 7 8">Cytoplasm</location>
    </subcellularLocation>
</comment>
<evidence type="ECO:0000313" key="12">
    <source>
        <dbReference type="Proteomes" id="UP000029060"/>
    </source>
</evidence>
<dbReference type="Gene3D" id="3.40.50.720">
    <property type="entry name" value="NAD(P)-binding Rossmann-like Domain"/>
    <property type="match status" value="1"/>
</dbReference>
<dbReference type="InterPro" id="IPR036615">
    <property type="entry name" value="Mur_ligase_C_dom_sf"/>
</dbReference>
<dbReference type="GO" id="GO:0008764">
    <property type="term" value="F:UDP-N-acetylmuramoylalanine-D-glutamate ligase activity"/>
    <property type="evidence" value="ECO:0007669"/>
    <property type="project" value="UniProtKB-UniRule"/>
</dbReference>
<dbReference type="Gene3D" id="3.40.1190.10">
    <property type="entry name" value="Mur-like, catalytic domain"/>
    <property type="match status" value="1"/>
</dbReference>
<dbReference type="InterPro" id="IPR005762">
    <property type="entry name" value="MurD"/>
</dbReference>
<keyword evidence="12" id="KW-1185">Reference proteome</keyword>
<protein>
    <recommendedName>
        <fullName evidence="7 8">UDP-N-acetylmuramoylalanine--D-glutamate ligase</fullName>
        <ecNumber evidence="7 8">6.3.2.9</ecNumber>
    </recommendedName>
    <alternativeName>
        <fullName evidence="7">D-glutamic acid-adding enzyme</fullName>
    </alternativeName>
    <alternativeName>
        <fullName evidence="7">UDP-N-acetylmuramoyl-L-alanyl-D-glutamate synthetase</fullName>
    </alternativeName>
</protein>
<dbReference type="AlphaFoldDB" id="A0A087BKJ5"/>
<feature type="domain" description="Mur ligase central" evidence="10">
    <location>
        <begin position="106"/>
        <end position="230"/>
    </location>
</feature>
<dbReference type="UniPathway" id="UPA00219"/>
<gene>
    <name evidence="7" type="primary">murD</name>
    <name evidence="11" type="ORF">BMERY_1052</name>
</gene>
<evidence type="ECO:0000256" key="2">
    <source>
        <dbReference type="ARBA" id="ARBA00004752"/>
    </source>
</evidence>
<dbReference type="HAMAP" id="MF_00639">
    <property type="entry name" value="MurD"/>
    <property type="match status" value="1"/>
</dbReference>
<keyword evidence="3 7" id="KW-0963">Cytoplasm</keyword>
<dbReference type="EMBL" id="JGZC01000001">
    <property type="protein sequence ID" value="KFI71545.1"/>
    <property type="molecule type" value="Genomic_DNA"/>
</dbReference>
<dbReference type="GO" id="GO:0005524">
    <property type="term" value="F:ATP binding"/>
    <property type="evidence" value="ECO:0007669"/>
    <property type="project" value="UniProtKB-UniRule"/>
</dbReference>
<keyword evidence="5 7" id="KW-0547">Nucleotide-binding</keyword>
<reference evidence="11 12" key="1">
    <citation type="submission" date="2014-03" db="EMBL/GenBank/DDBJ databases">
        <title>Genomics of Bifidobacteria.</title>
        <authorList>
            <person name="Ventura M."/>
            <person name="Milani C."/>
            <person name="Lugli G.A."/>
        </authorList>
    </citation>
    <scope>NUCLEOTIDE SEQUENCE [LARGE SCALE GENOMIC DNA]</scope>
    <source>
        <strain evidence="11 12">LMG 11341</strain>
    </source>
</reference>
<comment type="caution">
    <text evidence="11">The sequence shown here is derived from an EMBL/GenBank/DDBJ whole genome shotgun (WGS) entry which is preliminary data.</text>
</comment>
<feature type="binding site" evidence="7">
    <location>
        <begin position="108"/>
        <end position="114"/>
    </location>
    <ligand>
        <name>ATP</name>
        <dbReference type="ChEBI" id="CHEBI:30616"/>
    </ligand>
</feature>
<dbReference type="Pfam" id="PF08245">
    <property type="entry name" value="Mur_ligase_M"/>
    <property type="match status" value="1"/>
</dbReference>
<dbReference type="PANTHER" id="PTHR43692:SF1">
    <property type="entry name" value="UDP-N-ACETYLMURAMOYLALANINE--D-GLUTAMATE LIGASE"/>
    <property type="match status" value="1"/>
</dbReference>
<evidence type="ECO:0000259" key="10">
    <source>
        <dbReference type="Pfam" id="PF08245"/>
    </source>
</evidence>
<keyword evidence="7 8" id="KW-0133">Cell shape</keyword>
<keyword evidence="7 8" id="KW-0131">Cell cycle</keyword>
<dbReference type="EC" id="6.3.2.9" evidence="7 8"/>
<dbReference type="Gene3D" id="3.90.190.20">
    <property type="entry name" value="Mur ligase, C-terminal domain"/>
    <property type="match status" value="1"/>
</dbReference>
<keyword evidence="6 7" id="KW-0067">ATP-binding</keyword>
<dbReference type="InterPro" id="IPR013221">
    <property type="entry name" value="Mur_ligase_cen"/>
</dbReference>
<keyword evidence="7 8" id="KW-0132">Cell division</keyword>
<comment type="pathway">
    <text evidence="2 7 8">Cell wall biogenesis; peptidoglycan biosynthesis.</text>
</comment>
<dbReference type="SUPFAM" id="SSF51984">
    <property type="entry name" value="MurCD N-terminal domain"/>
    <property type="match status" value="1"/>
</dbReference>
<keyword evidence="7 8" id="KW-0961">Cell wall biogenesis/degradation</keyword>
<accession>A0A087BKJ5</accession>
<dbReference type="GO" id="GO:0071555">
    <property type="term" value="P:cell wall organization"/>
    <property type="evidence" value="ECO:0007669"/>
    <property type="project" value="UniProtKB-KW"/>
</dbReference>
<comment type="catalytic activity">
    <reaction evidence="7 8">
        <text>UDP-N-acetyl-alpha-D-muramoyl-L-alanine + D-glutamate + ATP = UDP-N-acetyl-alpha-D-muramoyl-L-alanyl-D-glutamate + ADP + phosphate + H(+)</text>
        <dbReference type="Rhea" id="RHEA:16429"/>
        <dbReference type="ChEBI" id="CHEBI:15378"/>
        <dbReference type="ChEBI" id="CHEBI:29986"/>
        <dbReference type="ChEBI" id="CHEBI:30616"/>
        <dbReference type="ChEBI" id="CHEBI:43474"/>
        <dbReference type="ChEBI" id="CHEBI:83898"/>
        <dbReference type="ChEBI" id="CHEBI:83900"/>
        <dbReference type="ChEBI" id="CHEBI:456216"/>
        <dbReference type="EC" id="6.3.2.9"/>
    </reaction>
</comment>
<dbReference type="PANTHER" id="PTHR43692">
    <property type="entry name" value="UDP-N-ACETYLMURAMOYLALANINE--D-GLUTAMATE LIGASE"/>
    <property type="match status" value="1"/>
</dbReference>
<dbReference type="GO" id="GO:0008360">
    <property type="term" value="P:regulation of cell shape"/>
    <property type="evidence" value="ECO:0007669"/>
    <property type="project" value="UniProtKB-KW"/>
</dbReference>
<dbReference type="eggNOG" id="COG0771">
    <property type="taxonomic scope" value="Bacteria"/>
</dbReference>
<evidence type="ECO:0000256" key="6">
    <source>
        <dbReference type="ARBA" id="ARBA00022840"/>
    </source>
</evidence>
<evidence type="ECO:0000256" key="3">
    <source>
        <dbReference type="ARBA" id="ARBA00022490"/>
    </source>
</evidence>
<evidence type="ECO:0000259" key="9">
    <source>
        <dbReference type="Pfam" id="PF02875"/>
    </source>
</evidence>
<dbReference type="NCBIfam" id="TIGR01087">
    <property type="entry name" value="murD"/>
    <property type="match status" value="1"/>
</dbReference>
<dbReference type="InterPro" id="IPR036565">
    <property type="entry name" value="Mur-like_cat_sf"/>
</dbReference>
<comment type="function">
    <text evidence="7 8">Cell wall formation. Catalyzes the addition of glutamate to the nucleotide precursor UDP-N-acetylmuramoyl-L-alanine (UMA).</text>
</comment>
<evidence type="ECO:0000256" key="1">
    <source>
        <dbReference type="ARBA" id="ARBA00004496"/>
    </source>
</evidence>
<name>A0A087BKJ5_9BIFI</name>
<evidence type="ECO:0000313" key="11">
    <source>
        <dbReference type="EMBL" id="KFI71545.1"/>
    </source>
</evidence>
<sequence length="484" mass="51179">MDFTNTTVLIAGLGVSGVSLAEVLTERGARVIGVDERKPEADLHSFDEVNWDEIDYVMASPVFNPRTPFILEANRRGIPVMSEVEFAWQLRVDNARTGKPAPWIGITGTNGKTSTTEMTSAMLTACGMDAPTAGNIASGNMAMSLSRCATNPEHDALCVELSSFQMHFTDSMELDCAAITNIADDHLDWHGGRENYAADKAKVFHNVKRALVYNADDPVVTAKADEAQTAEGCRRIGFTLGEPTDGQIGVVDGWIVDMSGVASGEAGKPNRLAPVNEFTHLTEPDGTVYPHLLADALTALALALGLGADTDKALEALKAFAPGGHRIATVAATEPGADGNAIRFVDDSKATNAHAVKASISSFARGSVVWIAGGLAKGSRFEDLVASQADALRGAVIIGTDQAPMLEAFASQAPNIPLAVIDPATPREQVMERAVEEAGRMAQPGDVVLMAPACASFDQFKSYADRGDKFAQAAKQWVVARGAH</sequence>
<dbReference type="STRING" id="78345.BMERY_1052"/>
<proteinExistence type="inferred from homology"/>
<dbReference type="GO" id="GO:0005737">
    <property type="term" value="C:cytoplasm"/>
    <property type="evidence" value="ECO:0007669"/>
    <property type="project" value="UniProtKB-SubCell"/>
</dbReference>
<dbReference type="InterPro" id="IPR004101">
    <property type="entry name" value="Mur_ligase_C"/>
</dbReference>
<keyword evidence="7 8" id="KW-0573">Peptidoglycan synthesis</keyword>
<dbReference type="SUPFAM" id="SSF53623">
    <property type="entry name" value="MurD-like peptide ligases, catalytic domain"/>
    <property type="match status" value="1"/>
</dbReference>
<comment type="similarity">
    <text evidence="7">Belongs to the MurCDEF family.</text>
</comment>
<evidence type="ECO:0000256" key="4">
    <source>
        <dbReference type="ARBA" id="ARBA00022598"/>
    </source>
</evidence>
<dbReference type="OrthoDB" id="9809796at2"/>